<keyword evidence="1" id="KW-1133">Transmembrane helix</keyword>
<keyword evidence="1" id="KW-0472">Membrane</keyword>
<evidence type="ECO:0000256" key="1">
    <source>
        <dbReference type="SAM" id="Phobius"/>
    </source>
</evidence>
<comment type="caution">
    <text evidence="2">The sequence shown here is derived from an EMBL/GenBank/DDBJ whole genome shotgun (WGS) entry which is preliminary data.</text>
</comment>
<dbReference type="EMBL" id="WKJJ01000028">
    <property type="protein sequence ID" value="MRV76152.1"/>
    <property type="molecule type" value="Genomic_DNA"/>
</dbReference>
<gene>
    <name evidence="2" type="ORF">GJ700_31035</name>
</gene>
<evidence type="ECO:0008006" key="4">
    <source>
        <dbReference type="Google" id="ProtNLM"/>
    </source>
</evidence>
<keyword evidence="3" id="KW-1185">Reference proteome</keyword>
<feature type="transmembrane region" description="Helical" evidence="1">
    <location>
        <begin position="20"/>
        <end position="39"/>
    </location>
</feature>
<organism evidence="2 3">
    <name type="scientific">Pseudoduganella rivuli</name>
    <dbReference type="NCBI Taxonomy" id="2666085"/>
    <lineage>
        <taxon>Bacteria</taxon>
        <taxon>Pseudomonadati</taxon>
        <taxon>Pseudomonadota</taxon>
        <taxon>Betaproteobacteria</taxon>
        <taxon>Burkholderiales</taxon>
        <taxon>Oxalobacteraceae</taxon>
        <taxon>Telluria group</taxon>
        <taxon>Pseudoduganella</taxon>
    </lineage>
</organism>
<dbReference type="AlphaFoldDB" id="A0A7X2IU41"/>
<evidence type="ECO:0000313" key="2">
    <source>
        <dbReference type="EMBL" id="MRV76152.1"/>
    </source>
</evidence>
<sequence length="137" mass="15106">MQQDRQVSQHERRIARRYMIELGGSLAIYVALMAPSMLWGDALPDGALKTAVAVAPMGGFLLMIWAIARQVQRMDEYVRRQLLETIGIAAAITAGATFTYGFLETAGYPRLSMFTVWGVMGTSWAAVCAARCLMAKR</sequence>
<dbReference type="Proteomes" id="UP000446768">
    <property type="component" value="Unassembled WGS sequence"/>
</dbReference>
<protein>
    <recommendedName>
        <fullName evidence="4">Transmembrane protein</fullName>
    </recommendedName>
</protein>
<feature type="transmembrane region" description="Helical" evidence="1">
    <location>
        <begin position="82"/>
        <end position="102"/>
    </location>
</feature>
<keyword evidence="1" id="KW-0812">Transmembrane</keyword>
<evidence type="ECO:0000313" key="3">
    <source>
        <dbReference type="Proteomes" id="UP000446768"/>
    </source>
</evidence>
<feature type="transmembrane region" description="Helical" evidence="1">
    <location>
        <begin position="114"/>
        <end position="134"/>
    </location>
</feature>
<dbReference type="RefSeq" id="WP_154381384.1">
    <property type="nucleotide sequence ID" value="NZ_WKJJ01000028.1"/>
</dbReference>
<reference evidence="2 3" key="1">
    <citation type="submission" date="2019-11" db="EMBL/GenBank/DDBJ databases">
        <title>Novel species isolated from a subtropical stream in China.</title>
        <authorList>
            <person name="Lu H."/>
        </authorList>
    </citation>
    <scope>NUCLEOTIDE SEQUENCE [LARGE SCALE GENOMIC DNA]</scope>
    <source>
        <strain evidence="2 3">FT92W</strain>
    </source>
</reference>
<feature type="transmembrane region" description="Helical" evidence="1">
    <location>
        <begin position="51"/>
        <end position="70"/>
    </location>
</feature>
<accession>A0A7X2IU41</accession>
<name>A0A7X2IU41_9BURK</name>
<proteinExistence type="predicted"/>